<protein>
    <submittedName>
        <fullName evidence="3">Glycoside hydrolase family 92 protein</fullName>
    </submittedName>
</protein>
<accession>A0ABR2I1A8</accession>
<dbReference type="Gene3D" id="1.20.1050.60">
    <property type="entry name" value="alpha-1,2-mannosidase"/>
    <property type="match status" value="1"/>
</dbReference>
<comment type="caution">
    <text evidence="3">The sequence shown here is derived from an EMBL/GenBank/DDBJ whole genome shotgun (WGS) entry which is preliminary data.</text>
</comment>
<proteinExistence type="predicted"/>
<dbReference type="Gene3D" id="1.20.1610.10">
    <property type="entry name" value="alpha-1,2-mannosidases domains"/>
    <property type="match status" value="1"/>
</dbReference>
<evidence type="ECO:0000259" key="2">
    <source>
        <dbReference type="Pfam" id="PF17678"/>
    </source>
</evidence>
<dbReference type="InterPro" id="IPR014718">
    <property type="entry name" value="GH-type_carb-bd"/>
</dbReference>
<dbReference type="InterPro" id="IPR041371">
    <property type="entry name" value="GH92_N"/>
</dbReference>
<dbReference type="PANTHER" id="PTHR12143">
    <property type="entry name" value="PEPTIDE N-GLYCANASE PNGASE -RELATED"/>
    <property type="match status" value="1"/>
</dbReference>
<organism evidence="3 4">
    <name type="scientific">Apiospora arundinis</name>
    <dbReference type="NCBI Taxonomy" id="335852"/>
    <lineage>
        <taxon>Eukaryota</taxon>
        <taxon>Fungi</taxon>
        <taxon>Dikarya</taxon>
        <taxon>Ascomycota</taxon>
        <taxon>Pezizomycotina</taxon>
        <taxon>Sordariomycetes</taxon>
        <taxon>Xylariomycetidae</taxon>
        <taxon>Amphisphaeriales</taxon>
        <taxon>Apiosporaceae</taxon>
        <taxon>Apiospora</taxon>
    </lineage>
</organism>
<dbReference type="Gene3D" id="3.30.2080.10">
    <property type="entry name" value="GH92 mannosidase domain"/>
    <property type="match status" value="1"/>
</dbReference>
<dbReference type="SUPFAM" id="SSF48208">
    <property type="entry name" value="Six-hairpin glycosidases"/>
    <property type="match status" value="1"/>
</dbReference>
<dbReference type="GO" id="GO:0016787">
    <property type="term" value="F:hydrolase activity"/>
    <property type="evidence" value="ECO:0007669"/>
    <property type="project" value="UniProtKB-KW"/>
</dbReference>
<feature type="domain" description="Glycosyl hydrolase family 92 N-terminal" evidence="2">
    <location>
        <begin position="65"/>
        <end position="364"/>
    </location>
</feature>
<dbReference type="InterPro" id="IPR008928">
    <property type="entry name" value="6-hairpin_glycosidase_sf"/>
</dbReference>
<reference evidence="3 4" key="1">
    <citation type="journal article" date="2024" name="IMA Fungus">
        <title>Apiospora arundinis, a panoply of carbohydrate-active enzymes and secondary metabolites.</title>
        <authorList>
            <person name="Sorensen T."/>
            <person name="Petersen C."/>
            <person name="Muurmann A.T."/>
            <person name="Christiansen J.V."/>
            <person name="Brundto M.L."/>
            <person name="Overgaard C.K."/>
            <person name="Boysen A.T."/>
            <person name="Wollenberg R.D."/>
            <person name="Larsen T.O."/>
            <person name="Sorensen J.L."/>
            <person name="Nielsen K.L."/>
            <person name="Sondergaard T.E."/>
        </authorList>
    </citation>
    <scope>NUCLEOTIDE SEQUENCE [LARGE SCALE GENOMIC DNA]</scope>
    <source>
        <strain evidence="3 4">AAU 773</strain>
    </source>
</reference>
<dbReference type="InterPro" id="IPR050883">
    <property type="entry name" value="PNGase"/>
</dbReference>
<name>A0ABR2I1A8_9PEZI</name>
<dbReference type="NCBIfam" id="TIGR01180">
    <property type="entry name" value="aman2_put"/>
    <property type="match status" value="1"/>
</dbReference>
<sequence length="892" mass="97726">MSCRGHSYESHDMSVLVQYIVRVRTISNDPKPRSAMALKLVLVSALLHLTVFPFSLADIIDYSQYVNPLIGGSGPFDGLAFGGGDIFVGGALPFGVAKVGIDTYEPNVSFSTINGGWTPKGLVTGVSMMHESGTGGAPKYGVVSQMPLVGSLVSEEGGRGGGGDINILDNRTYWQSRVGEDTARVGYFKTQFESGVTVELSGARHAGIMRYSFPPANIDRHDDDGGRHVLVDLSHYLPQEAGGQDSQAYLGGEISLDNATYQGYATYEGGWNDGAPYTIFFCGEFDTVPEEAKTFRGRNTDPIARHHVFSNGPVEQAVFSSNVFSSNDTTARMTASSGPMNDRVGAVFSWKAETQMVASRVGISFISASKACKFKDEEIPTWNLNDTVNAAVAEWNRDVFNKIRVATDGESANRTNLVLLYSSLYFMHLMPSDRAGENPLWDSGEPSWDDFYTFWDTFRCTVSLYHLIQPEAYESQIRSLIDIWKHEGYMPDGRSGNFNGLVQGGSNADNVLADAYIKGLRGGINWTAGYQAMLKNAEVTPFNTFSLTDRTASVKEGRGALDDWIQLGYVSADGNTRCLSRTIEYSLNDYALSVVAAAGGERIGAAPGDAEKYLNRSAGWQRTWNHDVASRGFRGFLTPRLANGSWNATWDYNPAQCGGCSWSSITYEATPWEYSFTVPHDMQSLIQHMGGEVEFERRMDYIFQPNTSEQDLSANGAAITTIMNIGNEPDFATPYLYNYLNKQWKSVNRSRQLANQYFHDALYGVPGNSDAGALNSWLVWQMLGLYPVVTQPVYLLASPWFADINITVNGNRTLRIVTTSSGDGGGGKGPVALGHSGFYVQSVKVNGQGWDQNWLLHDSVMVEGGSIEFEVGDEPVQWEKGDVPPSPGHYVI</sequence>
<evidence type="ECO:0000313" key="3">
    <source>
        <dbReference type="EMBL" id="KAK8856124.1"/>
    </source>
</evidence>
<dbReference type="Proteomes" id="UP001390339">
    <property type="component" value="Unassembled WGS sequence"/>
</dbReference>
<evidence type="ECO:0000259" key="1">
    <source>
        <dbReference type="Pfam" id="PF07971"/>
    </source>
</evidence>
<dbReference type="EMBL" id="JAPCWZ010000007">
    <property type="protein sequence ID" value="KAK8856124.1"/>
    <property type="molecule type" value="Genomic_DNA"/>
</dbReference>
<dbReference type="Gene3D" id="2.70.98.10">
    <property type="match status" value="1"/>
</dbReference>
<dbReference type="PANTHER" id="PTHR12143:SF27">
    <property type="entry name" value="ALPHA-1,2-MANNOSIDASE FAMILY PROTEIN (AFU_ORTHOLOGUE AFUA_5G10520)"/>
    <property type="match status" value="1"/>
</dbReference>
<feature type="domain" description="Glycosyl hydrolase family 92" evidence="1">
    <location>
        <begin position="370"/>
        <end position="873"/>
    </location>
</feature>
<dbReference type="Pfam" id="PF07971">
    <property type="entry name" value="Glyco_hydro_92"/>
    <property type="match status" value="1"/>
</dbReference>
<gene>
    <name evidence="3" type="ORF">PGQ11_012036</name>
</gene>
<dbReference type="Pfam" id="PF17678">
    <property type="entry name" value="Glyco_hydro_92N"/>
    <property type="match status" value="1"/>
</dbReference>
<dbReference type="InterPro" id="IPR005887">
    <property type="entry name" value="GH92_a_mannosidase_put"/>
</dbReference>
<dbReference type="InterPro" id="IPR012939">
    <property type="entry name" value="Glyco_hydro_92"/>
</dbReference>
<evidence type="ECO:0000313" key="4">
    <source>
        <dbReference type="Proteomes" id="UP001390339"/>
    </source>
</evidence>
<keyword evidence="4" id="KW-1185">Reference proteome</keyword>
<keyword evidence="3" id="KW-0378">Hydrolase</keyword>